<accession>A0A4D4MD76</accession>
<protein>
    <recommendedName>
        <fullName evidence="4">Type III effector protein</fullName>
    </recommendedName>
</protein>
<dbReference type="EMBL" id="BJHX01000002">
    <property type="protein sequence ID" value="GDY69397.1"/>
    <property type="molecule type" value="Genomic_DNA"/>
</dbReference>
<reference evidence="2 3" key="1">
    <citation type="submission" date="2019-04" db="EMBL/GenBank/DDBJ databases">
        <title>Draft genome sequences of Streptomyces avermitilis NBRC 14893.</title>
        <authorList>
            <person name="Komaki H."/>
            <person name="Tamura T."/>
            <person name="Hosoyama A."/>
        </authorList>
    </citation>
    <scope>NUCLEOTIDE SEQUENCE [LARGE SCALE GENOMIC DNA]</scope>
    <source>
        <strain evidence="2 3">NBRC 14893</strain>
    </source>
</reference>
<evidence type="ECO:0000256" key="1">
    <source>
        <dbReference type="SAM" id="MobiDB-lite"/>
    </source>
</evidence>
<sequence length="119" mass="12674">MRPGETGTTKEQRVQATRGRRAADRSVASWAHEHAAALRQLAGTITALPDLPLAATDALTALHTALGNSDPAQLLGPLNEAGPHLRSAHPDLADRVTDIGRHTQEVRESEHRQRSSGGP</sequence>
<evidence type="ECO:0008006" key="4">
    <source>
        <dbReference type="Google" id="ProtNLM"/>
    </source>
</evidence>
<feature type="region of interest" description="Disordered" evidence="1">
    <location>
        <begin position="1"/>
        <end position="27"/>
    </location>
</feature>
<proteinExistence type="predicted"/>
<name>A0A4D4MD76_STRAX</name>
<feature type="compositionally biased region" description="Basic and acidic residues" evidence="1">
    <location>
        <begin position="88"/>
        <end position="113"/>
    </location>
</feature>
<evidence type="ECO:0000313" key="2">
    <source>
        <dbReference type="EMBL" id="GDY69397.1"/>
    </source>
</evidence>
<comment type="caution">
    <text evidence="2">The sequence shown here is derived from an EMBL/GenBank/DDBJ whole genome shotgun (WGS) entry which is preliminary data.</text>
</comment>
<feature type="region of interest" description="Disordered" evidence="1">
    <location>
        <begin position="68"/>
        <end position="119"/>
    </location>
</feature>
<evidence type="ECO:0000313" key="3">
    <source>
        <dbReference type="Proteomes" id="UP000302139"/>
    </source>
</evidence>
<organism evidence="2 3">
    <name type="scientific">Streptomyces avermitilis</name>
    <dbReference type="NCBI Taxonomy" id="33903"/>
    <lineage>
        <taxon>Bacteria</taxon>
        <taxon>Bacillati</taxon>
        <taxon>Actinomycetota</taxon>
        <taxon>Actinomycetes</taxon>
        <taxon>Kitasatosporales</taxon>
        <taxon>Streptomycetaceae</taxon>
        <taxon>Streptomyces</taxon>
    </lineage>
</organism>
<dbReference type="Proteomes" id="UP000302139">
    <property type="component" value="Unassembled WGS sequence"/>
</dbReference>
<dbReference type="AlphaFoldDB" id="A0A4D4MD76"/>
<gene>
    <name evidence="2" type="ORF">SAV14893_087900</name>
</gene>